<dbReference type="InterPro" id="IPR052544">
    <property type="entry name" value="Bacteriocin_Proc_Enz"/>
</dbReference>
<sequence length="349" mass="40340">MKLNPLIKIENLEQDKCLINLLIDRKKFEVNKDLFMLFLDCYNSGLTRDNIELHIADNLKVKKEEVSSFISSLLDKKILLDTTEGYPVDQINHWAKRKWLNALIYHLESQNVECIDDGNSIYEDKKEYFFDNKEPHNIWKIYSDLPTCILPTPNLSVFEERSLEEVLLKRDSFSPFKKKSILLSDLSNILAAANSELLNNRLNLENSTKNLYKSSFSALETYIFIFDVEGIDKGLYHYDPKNHNLILLKSGNFEETVADMCIGQKKASMGGCLFLITANSTRYMARYKHERAYRNMLVNVAEFAHQYIFYSTAIDYSTFLTPAIKDELASNLLNIDGFEEIPLYTVAIG</sequence>
<dbReference type="PANTHER" id="PTHR43745">
    <property type="entry name" value="NITROREDUCTASE MJ1384-RELATED"/>
    <property type="match status" value="1"/>
</dbReference>
<feature type="domain" description="Nitroreductase" evidence="1">
    <location>
        <begin position="169"/>
        <end position="349"/>
    </location>
</feature>
<dbReference type="RefSeq" id="WP_058523444.1">
    <property type="nucleotide sequence ID" value="NZ_CAAAHV010000056.1"/>
</dbReference>
<dbReference type="EMBL" id="UGNW01000001">
    <property type="protein sequence ID" value="STX32818.1"/>
    <property type="molecule type" value="Genomic_DNA"/>
</dbReference>
<name>A0A378IC66_9GAMM</name>
<dbReference type="Pfam" id="PF00881">
    <property type="entry name" value="Nitroreductase"/>
    <property type="match status" value="1"/>
</dbReference>
<reference evidence="3 5" key="2">
    <citation type="submission" date="2018-06" db="EMBL/GenBank/DDBJ databases">
        <authorList>
            <consortium name="Pathogen Informatics"/>
            <person name="Doyle S."/>
        </authorList>
    </citation>
    <scope>NUCLEOTIDE SEQUENCE [LARGE SCALE GENOMIC DNA]</scope>
    <source>
        <strain evidence="3 5">NCTC12437</strain>
    </source>
</reference>
<dbReference type="InterPro" id="IPR000415">
    <property type="entry name" value="Nitroreductase-like"/>
</dbReference>
<dbReference type="Proteomes" id="UP000054735">
    <property type="component" value="Unassembled WGS sequence"/>
</dbReference>
<evidence type="ECO:0000313" key="3">
    <source>
        <dbReference type="EMBL" id="STX32818.1"/>
    </source>
</evidence>
<dbReference type="EMBL" id="LNXT01000016">
    <property type="protein sequence ID" value="KTC72302.1"/>
    <property type="molecule type" value="Genomic_DNA"/>
</dbReference>
<gene>
    <name evidence="2" type="ORF">Lbir_1368</name>
    <name evidence="3" type="ORF">NCTC12437_02617</name>
</gene>
<dbReference type="Proteomes" id="UP000255066">
    <property type="component" value="Unassembled WGS sequence"/>
</dbReference>
<evidence type="ECO:0000313" key="2">
    <source>
        <dbReference type="EMBL" id="KTC72302.1"/>
    </source>
</evidence>
<accession>A0A378IC66</accession>
<dbReference type="Gene3D" id="3.40.109.10">
    <property type="entry name" value="NADH Oxidase"/>
    <property type="match status" value="1"/>
</dbReference>
<dbReference type="AlphaFoldDB" id="A0A378IC66"/>
<protein>
    <submittedName>
        <fullName evidence="3">Putative nitroreductase</fullName>
    </submittedName>
</protein>
<evidence type="ECO:0000259" key="1">
    <source>
        <dbReference type="Pfam" id="PF00881"/>
    </source>
</evidence>
<evidence type="ECO:0000313" key="5">
    <source>
        <dbReference type="Proteomes" id="UP000255066"/>
    </source>
</evidence>
<proteinExistence type="predicted"/>
<dbReference type="SUPFAM" id="SSF55469">
    <property type="entry name" value="FMN-dependent nitroreductase-like"/>
    <property type="match status" value="1"/>
</dbReference>
<dbReference type="PANTHER" id="PTHR43745:SF2">
    <property type="entry name" value="NITROREDUCTASE MJ1384-RELATED"/>
    <property type="match status" value="1"/>
</dbReference>
<evidence type="ECO:0000313" key="4">
    <source>
        <dbReference type="Proteomes" id="UP000054735"/>
    </source>
</evidence>
<reference evidence="2 4" key="1">
    <citation type="submission" date="2015-11" db="EMBL/GenBank/DDBJ databases">
        <title>Genomic analysis of 38 Legionella species identifies large and diverse effector repertoires.</title>
        <authorList>
            <person name="Burstein D."/>
            <person name="Amaro F."/>
            <person name="Zusman T."/>
            <person name="Lifshitz Z."/>
            <person name="Cohen O."/>
            <person name="Gilbert J.A."/>
            <person name="Pupko T."/>
            <person name="Shuman H.A."/>
            <person name="Segal G."/>
        </authorList>
    </citation>
    <scope>NUCLEOTIDE SEQUENCE [LARGE SCALE GENOMIC DNA]</scope>
    <source>
        <strain evidence="2 4">CDC#1407-AL-14</strain>
    </source>
</reference>
<organism evidence="3 5">
    <name type="scientific">Legionella birminghamensis</name>
    <dbReference type="NCBI Taxonomy" id="28083"/>
    <lineage>
        <taxon>Bacteria</taxon>
        <taxon>Pseudomonadati</taxon>
        <taxon>Pseudomonadota</taxon>
        <taxon>Gammaproteobacteria</taxon>
        <taxon>Legionellales</taxon>
        <taxon>Legionellaceae</taxon>
        <taxon>Legionella</taxon>
    </lineage>
</organism>
<dbReference type="CDD" id="cd02142">
    <property type="entry name" value="McbC_SagB-like_oxidoreductase"/>
    <property type="match status" value="1"/>
</dbReference>
<dbReference type="STRING" id="28083.Lbir_1368"/>
<dbReference type="GO" id="GO:0016491">
    <property type="term" value="F:oxidoreductase activity"/>
    <property type="evidence" value="ECO:0007669"/>
    <property type="project" value="InterPro"/>
</dbReference>
<dbReference type="InterPro" id="IPR029479">
    <property type="entry name" value="Nitroreductase"/>
</dbReference>
<keyword evidence="4" id="KW-1185">Reference proteome</keyword>